<dbReference type="Gene3D" id="3.80.10.10">
    <property type="entry name" value="Ribonuclease Inhibitor"/>
    <property type="match status" value="1"/>
</dbReference>
<accession>A0A423SP37</accession>
<dbReference type="Proteomes" id="UP000283509">
    <property type="component" value="Unassembled WGS sequence"/>
</dbReference>
<evidence type="ECO:0000313" key="2">
    <source>
        <dbReference type="Proteomes" id="UP000283509"/>
    </source>
</evidence>
<dbReference type="InterPro" id="IPR032675">
    <property type="entry name" value="LRR_dom_sf"/>
</dbReference>
<dbReference type="EMBL" id="QCYY01003003">
    <property type="protein sequence ID" value="ROT65995.1"/>
    <property type="molecule type" value="Genomic_DNA"/>
</dbReference>
<proteinExistence type="predicted"/>
<gene>
    <name evidence="1" type="ORF">C7M84_016018</name>
</gene>
<sequence>MKNLRWVTLKGVANKTFLLTLGINCPHLEHLNVAQSPRIDDEAIANLIVRDTSSAESQRSVQVGVQHIPTNLCANSLKMICVSETNVTLASVGILLHFVPNLESFGGDIHAGSLCNVINDLHLKEGHKSFKLQELWDARILPQQASLLKVVCPQLTRLGTDASSLGSLEDLSSITSLTLSLYYQNFENDIYDYLLENGEKLKELILVDHINCYLDLSWLTELTPNLEHLEATVGLEEELEVLKWPSLKTARLTMESSRVLLAFLTNATEVRDLDITFVRAPYQETFECINDDLIICAVIEDGLKKIQKLKISECAIGLKGIDCLLLHCPDLCYLAPLAFWHGLYNQDLHSLMQRIKENNWQLKLIMRTDWEDGKELQEASKVP</sequence>
<dbReference type="OrthoDB" id="16120at2759"/>
<dbReference type="AlphaFoldDB" id="A0A423SP37"/>
<comment type="caution">
    <text evidence="1">The sequence shown here is derived from an EMBL/GenBank/DDBJ whole genome shotgun (WGS) entry which is preliminary data.</text>
</comment>
<keyword evidence="2" id="KW-1185">Reference proteome</keyword>
<reference evidence="1 2" key="1">
    <citation type="submission" date="2018-04" db="EMBL/GenBank/DDBJ databases">
        <authorList>
            <person name="Zhang X."/>
            <person name="Yuan J."/>
            <person name="Li F."/>
            <person name="Xiang J."/>
        </authorList>
    </citation>
    <scope>NUCLEOTIDE SEQUENCE [LARGE SCALE GENOMIC DNA]</scope>
    <source>
        <tissue evidence="1">Muscle</tissue>
    </source>
</reference>
<organism evidence="1 2">
    <name type="scientific">Penaeus vannamei</name>
    <name type="common">Whiteleg shrimp</name>
    <name type="synonym">Litopenaeus vannamei</name>
    <dbReference type="NCBI Taxonomy" id="6689"/>
    <lineage>
        <taxon>Eukaryota</taxon>
        <taxon>Metazoa</taxon>
        <taxon>Ecdysozoa</taxon>
        <taxon>Arthropoda</taxon>
        <taxon>Crustacea</taxon>
        <taxon>Multicrustacea</taxon>
        <taxon>Malacostraca</taxon>
        <taxon>Eumalacostraca</taxon>
        <taxon>Eucarida</taxon>
        <taxon>Decapoda</taxon>
        <taxon>Dendrobranchiata</taxon>
        <taxon>Penaeoidea</taxon>
        <taxon>Penaeidae</taxon>
        <taxon>Penaeus</taxon>
    </lineage>
</organism>
<name>A0A423SP37_PENVA</name>
<evidence type="ECO:0000313" key="1">
    <source>
        <dbReference type="EMBL" id="ROT65995.1"/>
    </source>
</evidence>
<dbReference type="SUPFAM" id="SSF52047">
    <property type="entry name" value="RNI-like"/>
    <property type="match status" value="1"/>
</dbReference>
<protein>
    <submittedName>
        <fullName evidence="1">Uncharacterized protein</fullName>
    </submittedName>
</protein>
<reference evidence="1 2" key="2">
    <citation type="submission" date="2019-01" db="EMBL/GenBank/DDBJ databases">
        <title>The decoding of complex shrimp genome reveals the adaptation for benthos swimmer, frequently molting mechanism and breeding impact on genome.</title>
        <authorList>
            <person name="Sun Y."/>
            <person name="Gao Y."/>
            <person name="Yu Y."/>
        </authorList>
    </citation>
    <scope>NUCLEOTIDE SEQUENCE [LARGE SCALE GENOMIC DNA]</scope>
    <source>
        <tissue evidence="1">Muscle</tissue>
    </source>
</reference>